<dbReference type="RefSeq" id="WP_344617097.1">
    <property type="nucleotide sequence ID" value="NZ_BAAARV010000071.1"/>
</dbReference>
<protein>
    <submittedName>
        <fullName evidence="1">Uncharacterized protein</fullName>
    </submittedName>
</protein>
<gene>
    <name evidence="1" type="ORF">GCM10010170_072300</name>
</gene>
<accession>A0ABN3H702</accession>
<name>A0ABN3H702_9ACTN</name>
<dbReference type="Proteomes" id="UP001501444">
    <property type="component" value="Unassembled WGS sequence"/>
</dbReference>
<comment type="caution">
    <text evidence="1">The sequence shown here is derived from an EMBL/GenBank/DDBJ whole genome shotgun (WGS) entry which is preliminary data.</text>
</comment>
<proteinExistence type="predicted"/>
<evidence type="ECO:0000313" key="2">
    <source>
        <dbReference type="Proteomes" id="UP001501444"/>
    </source>
</evidence>
<dbReference type="EMBL" id="BAAARV010000071">
    <property type="protein sequence ID" value="GAA2371061.1"/>
    <property type="molecule type" value="Genomic_DNA"/>
</dbReference>
<reference evidence="1 2" key="1">
    <citation type="journal article" date="2019" name="Int. J. Syst. Evol. Microbiol.">
        <title>The Global Catalogue of Microorganisms (GCM) 10K type strain sequencing project: providing services to taxonomists for standard genome sequencing and annotation.</title>
        <authorList>
            <consortium name="The Broad Institute Genomics Platform"/>
            <consortium name="The Broad Institute Genome Sequencing Center for Infectious Disease"/>
            <person name="Wu L."/>
            <person name="Ma J."/>
        </authorList>
    </citation>
    <scope>NUCLEOTIDE SEQUENCE [LARGE SCALE GENOMIC DNA]</scope>
    <source>
        <strain evidence="1 2">JCM 3272</strain>
    </source>
</reference>
<keyword evidence="2" id="KW-1185">Reference proteome</keyword>
<evidence type="ECO:0000313" key="1">
    <source>
        <dbReference type="EMBL" id="GAA2371061.1"/>
    </source>
</evidence>
<organism evidence="1 2">
    <name type="scientific">Dactylosporangium salmoneum</name>
    <dbReference type="NCBI Taxonomy" id="53361"/>
    <lineage>
        <taxon>Bacteria</taxon>
        <taxon>Bacillati</taxon>
        <taxon>Actinomycetota</taxon>
        <taxon>Actinomycetes</taxon>
        <taxon>Micromonosporales</taxon>
        <taxon>Micromonosporaceae</taxon>
        <taxon>Dactylosporangium</taxon>
    </lineage>
</organism>
<sequence length="353" mass="38740">MGDGDGRGQVRLPVLQVQFCLAVGEDRGRAVTAVQQWFREGFAQLGRALYDPATRLAPAELHVETRLARRVPHAVSIMLAIPQRGVDDYLFTAYSPALFDALVESLVDVPIGAHVSFTANDADGDTDGSTLLLDVDRIDSDAGTWLLVRLLTLRTPFAATDGMAPLLAFVRSVANLANPMHGEIAWGNHRQESVFELAIAANPKRTLAHARQTLRGYSWLTILPEEIGQHLGGLDALRSSGAFVEVEHLDAGGFWCRATPSIMEYDWAAAERVFQVVAPALPPGQPNMRRVPQPNALSARNAAHLQNLVTRLHQPAHERRHEHALGQRGAVGPLKLHRLFPYVLLSVRLVREC</sequence>